<evidence type="ECO:0000313" key="2">
    <source>
        <dbReference type="Proteomes" id="UP001642540"/>
    </source>
</evidence>
<name>A0ABP1QGQ8_9HEXA</name>
<reference evidence="1 2" key="1">
    <citation type="submission" date="2024-08" db="EMBL/GenBank/DDBJ databases">
        <authorList>
            <person name="Cucini C."/>
            <person name="Frati F."/>
        </authorList>
    </citation>
    <scope>NUCLEOTIDE SEQUENCE [LARGE SCALE GENOMIC DNA]</scope>
</reference>
<accession>A0ABP1QGQ8</accession>
<dbReference type="EMBL" id="CAXLJM020000034">
    <property type="protein sequence ID" value="CAL8102591.1"/>
    <property type="molecule type" value="Genomic_DNA"/>
</dbReference>
<organism evidence="1 2">
    <name type="scientific">Orchesella dallaii</name>
    <dbReference type="NCBI Taxonomy" id="48710"/>
    <lineage>
        <taxon>Eukaryota</taxon>
        <taxon>Metazoa</taxon>
        <taxon>Ecdysozoa</taxon>
        <taxon>Arthropoda</taxon>
        <taxon>Hexapoda</taxon>
        <taxon>Collembola</taxon>
        <taxon>Entomobryomorpha</taxon>
        <taxon>Entomobryoidea</taxon>
        <taxon>Orchesellidae</taxon>
        <taxon>Orchesellinae</taxon>
        <taxon>Orchesella</taxon>
    </lineage>
</organism>
<proteinExistence type="predicted"/>
<keyword evidence="2" id="KW-1185">Reference proteome</keyword>
<protein>
    <submittedName>
        <fullName evidence="1">Uncharacterized protein</fullName>
    </submittedName>
</protein>
<dbReference type="Proteomes" id="UP001642540">
    <property type="component" value="Unassembled WGS sequence"/>
</dbReference>
<comment type="caution">
    <text evidence="1">The sequence shown here is derived from an EMBL/GenBank/DDBJ whole genome shotgun (WGS) entry which is preliminary data.</text>
</comment>
<gene>
    <name evidence="1" type="ORF">ODALV1_LOCUS11190</name>
</gene>
<evidence type="ECO:0000313" key="1">
    <source>
        <dbReference type="EMBL" id="CAL8102591.1"/>
    </source>
</evidence>
<sequence length="103" mass="11865">MLCNNRSHSTRSRYSTVYTTNTHFISVDNVNCSNNKINEDFTLRMEKSQIDDSGSRNESVPFTNTSSTKDVLSIRSHRRGGFCDLFYDIMWSSVNKKFGAKYC</sequence>